<dbReference type="GO" id="GO:0030030">
    <property type="term" value="P:cell projection organization"/>
    <property type="evidence" value="ECO:0007669"/>
    <property type="project" value="UniProtKB-KW"/>
</dbReference>
<dbReference type="InterPro" id="IPR039677">
    <property type="entry name" value="RSG1"/>
</dbReference>
<evidence type="ECO:0000256" key="10">
    <source>
        <dbReference type="ARBA" id="ARBA00023134"/>
    </source>
</evidence>
<keyword evidence="7" id="KW-0970">Cilium biogenesis/degradation</keyword>
<keyword evidence="5" id="KW-0268">Exocytosis</keyword>
<dbReference type="PANTHER" id="PTHR14983:SF1">
    <property type="entry name" value="CILIOGENESIS AND PLANAR POLARITY EFFECTOR 2"/>
    <property type="match status" value="1"/>
</dbReference>
<evidence type="ECO:0000256" key="2">
    <source>
        <dbReference type="ARBA" id="ARBA00006270"/>
    </source>
</evidence>
<evidence type="ECO:0000256" key="11">
    <source>
        <dbReference type="ARBA" id="ARBA00023212"/>
    </source>
</evidence>
<dbReference type="GO" id="GO:0015031">
    <property type="term" value="P:protein transport"/>
    <property type="evidence" value="ECO:0007669"/>
    <property type="project" value="UniProtKB-KW"/>
</dbReference>
<evidence type="ECO:0000256" key="7">
    <source>
        <dbReference type="ARBA" id="ARBA00022794"/>
    </source>
</evidence>
<dbReference type="OrthoDB" id="10266641at2759"/>
<evidence type="ECO:0000256" key="1">
    <source>
        <dbReference type="ARBA" id="ARBA00004120"/>
    </source>
</evidence>
<proteinExistence type="inferred from homology"/>
<evidence type="ECO:0000256" key="4">
    <source>
        <dbReference type="ARBA" id="ARBA00022448"/>
    </source>
</evidence>
<dbReference type="Gene3D" id="3.40.50.300">
    <property type="entry name" value="P-loop containing nucleotide triphosphate hydrolases"/>
    <property type="match status" value="1"/>
</dbReference>
<dbReference type="EMBL" id="OU963862">
    <property type="protein sequence ID" value="CAH0381318.1"/>
    <property type="molecule type" value="Genomic_DNA"/>
</dbReference>
<evidence type="ECO:0000313" key="15">
    <source>
        <dbReference type="Proteomes" id="UP001152759"/>
    </source>
</evidence>
<evidence type="ECO:0000256" key="8">
    <source>
        <dbReference type="ARBA" id="ARBA00022927"/>
    </source>
</evidence>
<evidence type="ECO:0000256" key="3">
    <source>
        <dbReference type="ARBA" id="ARBA00021423"/>
    </source>
</evidence>
<dbReference type="KEGG" id="btab:109033168"/>
<dbReference type="Pfam" id="PF00071">
    <property type="entry name" value="Ras"/>
    <property type="match status" value="1"/>
</dbReference>
<keyword evidence="10" id="KW-0342">GTP-binding</keyword>
<protein>
    <recommendedName>
        <fullName evidence="3">Ciliogenesis and planar polarity effector 2</fullName>
    </recommendedName>
    <alternativeName>
        <fullName evidence="13">REM2- and Rab-like small GTPase 1</fullName>
    </alternativeName>
</protein>
<comment type="similarity">
    <text evidence="2">Belongs to the small GTPase superfamily. Rab family.</text>
</comment>
<keyword evidence="15" id="KW-1185">Reference proteome</keyword>
<dbReference type="GO" id="GO:0006887">
    <property type="term" value="P:exocytosis"/>
    <property type="evidence" value="ECO:0007669"/>
    <property type="project" value="UniProtKB-KW"/>
</dbReference>
<keyword evidence="4" id="KW-0813">Transport</keyword>
<comment type="subcellular location">
    <subcellularLocation>
        <location evidence="1">Cytoplasm</location>
        <location evidence="1">Cytoskeleton</location>
        <location evidence="1">Cilium basal body</location>
    </subcellularLocation>
</comment>
<keyword evidence="8" id="KW-0653">Protein transport</keyword>
<dbReference type="GO" id="GO:0005525">
    <property type="term" value="F:GTP binding"/>
    <property type="evidence" value="ECO:0007669"/>
    <property type="project" value="UniProtKB-KW"/>
</dbReference>
<gene>
    <name evidence="14" type="ORF">BEMITA_LOCUS982</name>
</gene>
<evidence type="ECO:0000256" key="12">
    <source>
        <dbReference type="ARBA" id="ARBA00023273"/>
    </source>
</evidence>
<keyword evidence="11" id="KW-0206">Cytoskeleton</keyword>
<dbReference type="SUPFAM" id="SSF52540">
    <property type="entry name" value="P-loop containing nucleoside triphosphate hydrolases"/>
    <property type="match status" value="1"/>
</dbReference>
<evidence type="ECO:0000313" key="14">
    <source>
        <dbReference type="EMBL" id="CAH0381318.1"/>
    </source>
</evidence>
<evidence type="ECO:0000256" key="9">
    <source>
        <dbReference type="ARBA" id="ARBA00023069"/>
    </source>
</evidence>
<keyword evidence="10" id="KW-0547">Nucleotide-binding</keyword>
<evidence type="ECO:0000256" key="13">
    <source>
        <dbReference type="ARBA" id="ARBA00030243"/>
    </source>
</evidence>
<evidence type="ECO:0000256" key="6">
    <source>
        <dbReference type="ARBA" id="ARBA00022490"/>
    </source>
</evidence>
<organism evidence="14 15">
    <name type="scientific">Bemisia tabaci</name>
    <name type="common">Sweetpotato whitefly</name>
    <name type="synonym">Aleurodes tabaci</name>
    <dbReference type="NCBI Taxonomy" id="7038"/>
    <lineage>
        <taxon>Eukaryota</taxon>
        <taxon>Metazoa</taxon>
        <taxon>Ecdysozoa</taxon>
        <taxon>Arthropoda</taxon>
        <taxon>Hexapoda</taxon>
        <taxon>Insecta</taxon>
        <taxon>Pterygota</taxon>
        <taxon>Neoptera</taxon>
        <taxon>Paraneoptera</taxon>
        <taxon>Hemiptera</taxon>
        <taxon>Sternorrhyncha</taxon>
        <taxon>Aleyrodoidea</taxon>
        <taxon>Aleyrodidae</taxon>
        <taxon>Aleyrodinae</taxon>
        <taxon>Bemisia</taxon>
    </lineage>
</organism>
<dbReference type="InterPro" id="IPR027417">
    <property type="entry name" value="P-loop_NTPase"/>
</dbReference>
<keyword evidence="6" id="KW-0963">Cytoplasm</keyword>
<sequence length="246" mass="27786">MASISYGMVVNLDWHLTAEGETILQYFYNPQTNGRKLFGLLERPAVPSNIEEVCYKLFFVGKSGAGKSAAIARLAGTTFMATHVESYGIRKTNIFWPVKIWNKIILFELHCWESSDSSLKKCGHILPACKDKADAFVYVFSHSDASSFLDIPQLMNKLTKDEPDHPANIIIGTRYSATSSATSKMEVSLADTKQFETKWQIPVLKMNKLSPTDRNETHQMAPLLNIICEQLWIRDQEYILKQGLTS</sequence>
<dbReference type="PANTHER" id="PTHR14983">
    <property type="entry name" value="CILIOGENESIS AND PLANAR POLARITY EFFECTOR 2"/>
    <property type="match status" value="1"/>
</dbReference>
<name>A0A9P0EYM7_BEMTA</name>
<dbReference type="Proteomes" id="UP001152759">
    <property type="component" value="Chromosome 1"/>
</dbReference>
<keyword evidence="12" id="KW-0966">Cell projection</keyword>
<evidence type="ECO:0000256" key="5">
    <source>
        <dbReference type="ARBA" id="ARBA00022483"/>
    </source>
</evidence>
<dbReference type="AlphaFoldDB" id="A0A9P0EYM7"/>
<dbReference type="InterPro" id="IPR001806">
    <property type="entry name" value="Small_GTPase"/>
</dbReference>
<keyword evidence="9" id="KW-0969">Cilium</keyword>
<dbReference type="GO" id="GO:0003924">
    <property type="term" value="F:GTPase activity"/>
    <property type="evidence" value="ECO:0007669"/>
    <property type="project" value="InterPro"/>
</dbReference>
<reference evidence="14" key="1">
    <citation type="submission" date="2021-12" db="EMBL/GenBank/DDBJ databases">
        <authorList>
            <person name="King R."/>
        </authorList>
    </citation>
    <scope>NUCLEOTIDE SEQUENCE</scope>
</reference>
<accession>A0A9P0EYM7</accession>